<dbReference type="AlphaFoldDB" id="A0A5B0X358"/>
<proteinExistence type="predicted"/>
<evidence type="ECO:0000313" key="20">
    <source>
        <dbReference type="Proteomes" id="UP000323708"/>
    </source>
</evidence>
<keyword evidence="5 15" id="KW-0347">Helicase</keyword>
<evidence type="ECO:0000256" key="10">
    <source>
        <dbReference type="ARBA" id="ARBA00023235"/>
    </source>
</evidence>
<dbReference type="Gene3D" id="3.40.50.300">
    <property type="entry name" value="P-loop containing nucleotide triphosphate hydrolases"/>
    <property type="match status" value="3"/>
</dbReference>
<dbReference type="Gene3D" id="3.90.320.10">
    <property type="match status" value="1"/>
</dbReference>
<dbReference type="GO" id="GO:0033202">
    <property type="term" value="C:DNA helicase complex"/>
    <property type="evidence" value="ECO:0007669"/>
    <property type="project" value="TreeGrafter"/>
</dbReference>
<name>A0A5B0X358_9GAMM</name>
<dbReference type="Pfam" id="PF13361">
    <property type="entry name" value="UvrD_C"/>
    <property type="match status" value="2"/>
</dbReference>
<evidence type="ECO:0000256" key="14">
    <source>
        <dbReference type="ARBA" id="ARBA00048988"/>
    </source>
</evidence>
<evidence type="ECO:0000259" key="17">
    <source>
        <dbReference type="PROSITE" id="PS51198"/>
    </source>
</evidence>
<dbReference type="InterPro" id="IPR011335">
    <property type="entry name" value="Restrct_endonuc-II-like"/>
</dbReference>
<keyword evidence="6" id="KW-0269">Exonuclease</keyword>
<dbReference type="GO" id="GO:0000725">
    <property type="term" value="P:recombinational repair"/>
    <property type="evidence" value="ECO:0007669"/>
    <property type="project" value="TreeGrafter"/>
</dbReference>
<dbReference type="Gene3D" id="1.10.486.10">
    <property type="entry name" value="PCRA, domain 4"/>
    <property type="match status" value="1"/>
</dbReference>
<dbReference type="SUPFAM" id="SSF52980">
    <property type="entry name" value="Restriction endonuclease-like"/>
    <property type="match status" value="1"/>
</dbReference>
<dbReference type="Pfam" id="PF00580">
    <property type="entry name" value="UvrD-helicase"/>
    <property type="match status" value="1"/>
</dbReference>
<evidence type="ECO:0000256" key="15">
    <source>
        <dbReference type="PROSITE-ProRule" id="PRU00560"/>
    </source>
</evidence>
<dbReference type="PROSITE" id="PS51198">
    <property type="entry name" value="UVRD_HELICASE_ATP_BIND"/>
    <property type="match status" value="1"/>
</dbReference>
<dbReference type="GO" id="GO:0004527">
    <property type="term" value="F:exonuclease activity"/>
    <property type="evidence" value="ECO:0007669"/>
    <property type="project" value="UniProtKB-KW"/>
</dbReference>
<dbReference type="PANTHER" id="PTHR11070:SF2">
    <property type="entry name" value="ATP-DEPENDENT DNA HELICASE SRS2"/>
    <property type="match status" value="1"/>
</dbReference>
<dbReference type="EC" id="5.6.2.4" evidence="12"/>
<evidence type="ECO:0000313" key="19">
    <source>
        <dbReference type="EMBL" id="KAA1193125.1"/>
    </source>
</evidence>
<dbReference type="EMBL" id="VTUX01000002">
    <property type="protein sequence ID" value="KAA1193125.1"/>
    <property type="molecule type" value="Genomic_DNA"/>
</dbReference>
<dbReference type="InterPro" id="IPR014016">
    <property type="entry name" value="UvrD-like_ATP-bd"/>
</dbReference>
<dbReference type="GO" id="GO:0005524">
    <property type="term" value="F:ATP binding"/>
    <property type="evidence" value="ECO:0007669"/>
    <property type="project" value="UniProtKB-UniRule"/>
</dbReference>
<dbReference type="Proteomes" id="UP000323708">
    <property type="component" value="Unassembled WGS sequence"/>
</dbReference>
<dbReference type="GO" id="GO:0003677">
    <property type="term" value="F:DNA binding"/>
    <property type="evidence" value="ECO:0007669"/>
    <property type="project" value="UniProtKB-KW"/>
</dbReference>
<keyword evidence="7 15" id="KW-0067">ATP-binding</keyword>
<evidence type="ECO:0000256" key="7">
    <source>
        <dbReference type="ARBA" id="ARBA00022840"/>
    </source>
</evidence>
<dbReference type="SUPFAM" id="SSF52540">
    <property type="entry name" value="P-loop containing nucleoside triphosphate hydrolases"/>
    <property type="match status" value="1"/>
</dbReference>
<evidence type="ECO:0000256" key="4">
    <source>
        <dbReference type="ARBA" id="ARBA00022801"/>
    </source>
</evidence>
<dbReference type="InterPro" id="IPR027417">
    <property type="entry name" value="P-loop_NTPase"/>
</dbReference>
<evidence type="ECO:0000256" key="12">
    <source>
        <dbReference type="ARBA" id="ARBA00034808"/>
    </source>
</evidence>
<evidence type="ECO:0000256" key="9">
    <source>
        <dbReference type="ARBA" id="ARBA00023204"/>
    </source>
</evidence>
<feature type="region of interest" description="Disordered" evidence="16">
    <location>
        <begin position="907"/>
        <end position="929"/>
    </location>
</feature>
<evidence type="ECO:0000256" key="1">
    <source>
        <dbReference type="ARBA" id="ARBA00022722"/>
    </source>
</evidence>
<reference evidence="19 20" key="1">
    <citation type="submission" date="2019-09" db="EMBL/GenBank/DDBJ databases">
        <authorList>
            <person name="Chen X.-Y."/>
        </authorList>
    </citation>
    <scope>NUCLEOTIDE SEQUENCE [LARGE SCALE GENOMIC DNA]</scope>
    <source>
        <strain evidence="19 20">NY5</strain>
    </source>
</reference>
<dbReference type="GO" id="GO:0043138">
    <property type="term" value="F:3'-5' DNA helicase activity"/>
    <property type="evidence" value="ECO:0007669"/>
    <property type="project" value="UniProtKB-EC"/>
</dbReference>
<keyword evidence="10" id="KW-0413">Isomerase</keyword>
<evidence type="ECO:0000256" key="8">
    <source>
        <dbReference type="ARBA" id="ARBA00023125"/>
    </source>
</evidence>
<comment type="catalytic activity">
    <reaction evidence="11">
        <text>Couples ATP hydrolysis with the unwinding of duplex DNA by translocating in the 3'-5' direction.</text>
        <dbReference type="EC" id="5.6.2.4"/>
    </reaction>
</comment>
<dbReference type="PROSITE" id="PS51217">
    <property type="entry name" value="UVRD_HELICASE_CTER"/>
    <property type="match status" value="1"/>
</dbReference>
<evidence type="ECO:0000256" key="16">
    <source>
        <dbReference type="SAM" id="MobiDB-lite"/>
    </source>
</evidence>
<keyword evidence="20" id="KW-1185">Reference proteome</keyword>
<dbReference type="Pfam" id="PF12705">
    <property type="entry name" value="PDDEXK_1"/>
    <property type="match status" value="1"/>
</dbReference>
<keyword evidence="4 15" id="KW-0378">Hydrolase</keyword>
<evidence type="ECO:0000256" key="2">
    <source>
        <dbReference type="ARBA" id="ARBA00022741"/>
    </source>
</evidence>
<dbReference type="PANTHER" id="PTHR11070">
    <property type="entry name" value="UVRD / RECB / PCRA DNA HELICASE FAMILY MEMBER"/>
    <property type="match status" value="1"/>
</dbReference>
<accession>A0A5B0X358</accession>
<sequence length="1115" mass="123264">MSIADATERRRALDVSKSFCVTAPAGSGKTELLIQRYLALLSRVTKPEQVLAITFTRKAAAEMRERVLQALRAAQQDLPVSDDHQRVTRELASAALAASAAGDWHLGRDISRLNIKTIDSFCAGLTRQMPVLSRFGGQAQATDNAVPLYREAVQELFTLVGTSRPEVKDLEALLLHFDNNWDRLTELLVEMLAKREQWHEYMGARYSPREAQASIERTVAAATADTLSELRDRLLPWQDKLFELLVYAQSNLHAPVPASFPAAIADDLGHWRALASMLLTQQGMFRSTVNVRNGFITGTGEPKERKAQFKDLVECLAAEPGLDAALAEVMWLPLMDSHESSWQLVVHLSHVLPLLAACLLLVFERRGVVDHSQVTLSALDALGDDAAPTELALRLDYGIEHILVDEFQDTALNQYRLIERLTRGWGEHNAVNGEAPRTIFIVGDGMQSIYGFRNANVGLFLTARDQGFNGVVPESVELRCNFRSEEGIVEWVNQSFREAFPHEDNARKGQVGFSDAAAVKPAGAADAIQMHAFSGEAAAQQEAAWLVQQLQAGLADDNITSIAVLGRSRSHLAPILEQLRRQDIPFAAQDMDNLASSPAIVDLTLLCRALANPADRVAWLALLRAPWCALSLADLQAVVGASEHPRYQNLAAWLLQGDFPGTLSERGRTSLARVSECLRWAEQKRDRLALRVWVEQTWEHLGGPACLNQARYLQDAEAFFQLLQEAEAEGAGLSMTWMQERLERLFASSDTPDAPLQVMTLHKAKGLEFDWVFIPALARATRGDSRQLLLWDEYNSSSGDLGIMLAADDHSEAKAPGLYNYLRRCRKQKARLENTRLLYVGTTRAVKRLTLTACLEEREQTEATTPAFKPPGDGSLLAPLWPVFKRQLTAHAAIPEPAQAAVTSRPLLRLDNPPPPPSGPQPVAEEDANIPSPTLNWNERHIGTVIHQGLEQLSLMVPLPRDVPEHLQDQLRCDLATLGVGPGRLDAAEQAVMAALRRTLADDAGGRWLLSAEHADAHSELALTAHLDDQVRDLVIDRTFVDSASGVRWIVDYKSSVPAEGMALEDFLCAERERYRPQLLVYRNALAARASEPVRCALYFTGLGLLHPIAELDQD</sequence>
<organism evidence="19 20">
    <name type="scientific">Pseudohalioglobus sediminis</name>
    <dbReference type="NCBI Taxonomy" id="2606449"/>
    <lineage>
        <taxon>Bacteria</taxon>
        <taxon>Pseudomonadati</taxon>
        <taxon>Pseudomonadota</taxon>
        <taxon>Gammaproteobacteria</taxon>
        <taxon>Cellvibrionales</taxon>
        <taxon>Halieaceae</taxon>
        <taxon>Pseudohalioglobus</taxon>
    </lineage>
</organism>
<dbReference type="InterPro" id="IPR000212">
    <property type="entry name" value="DNA_helicase_UvrD/REP"/>
</dbReference>
<feature type="domain" description="UvrD-like helicase C-terminal" evidence="18">
    <location>
        <begin position="486"/>
        <end position="766"/>
    </location>
</feature>
<keyword evidence="8" id="KW-0238">DNA-binding</keyword>
<keyword evidence="2 15" id="KW-0547">Nucleotide-binding</keyword>
<comment type="catalytic activity">
    <reaction evidence="14">
        <text>ATP + H2O = ADP + phosphate + H(+)</text>
        <dbReference type="Rhea" id="RHEA:13065"/>
        <dbReference type="ChEBI" id="CHEBI:15377"/>
        <dbReference type="ChEBI" id="CHEBI:15378"/>
        <dbReference type="ChEBI" id="CHEBI:30616"/>
        <dbReference type="ChEBI" id="CHEBI:43474"/>
        <dbReference type="ChEBI" id="CHEBI:456216"/>
        <dbReference type="EC" id="5.6.2.4"/>
    </reaction>
</comment>
<dbReference type="RefSeq" id="WP_149610233.1">
    <property type="nucleotide sequence ID" value="NZ_VTUX01000002.1"/>
</dbReference>
<keyword evidence="1" id="KW-0540">Nuclease</keyword>
<comment type="caution">
    <text evidence="19">The sequence shown here is derived from an EMBL/GenBank/DDBJ whole genome shotgun (WGS) entry which is preliminary data.</text>
</comment>
<dbReference type="InterPro" id="IPR011604">
    <property type="entry name" value="PDDEXK-like_dom_sf"/>
</dbReference>
<dbReference type="InterPro" id="IPR038726">
    <property type="entry name" value="PDDEXK_AddAB-type"/>
</dbReference>
<evidence type="ECO:0000256" key="11">
    <source>
        <dbReference type="ARBA" id="ARBA00034617"/>
    </source>
</evidence>
<gene>
    <name evidence="19" type="ORF">F0M18_04580</name>
</gene>
<feature type="binding site" evidence="15">
    <location>
        <begin position="23"/>
        <end position="30"/>
    </location>
    <ligand>
        <name>ATP</name>
        <dbReference type="ChEBI" id="CHEBI:30616"/>
    </ligand>
</feature>
<evidence type="ECO:0000256" key="13">
    <source>
        <dbReference type="ARBA" id="ARBA00034923"/>
    </source>
</evidence>
<evidence type="ECO:0000256" key="5">
    <source>
        <dbReference type="ARBA" id="ARBA00022806"/>
    </source>
</evidence>
<evidence type="ECO:0000256" key="3">
    <source>
        <dbReference type="ARBA" id="ARBA00022763"/>
    </source>
</evidence>
<keyword evidence="9" id="KW-0234">DNA repair</keyword>
<protein>
    <recommendedName>
        <fullName evidence="12">DNA 3'-5' helicase</fullName>
        <ecNumber evidence="12">5.6.2.4</ecNumber>
    </recommendedName>
    <alternativeName>
        <fullName evidence="13">DNA 3'-5' helicase II</fullName>
    </alternativeName>
</protein>
<evidence type="ECO:0000256" key="6">
    <source>
        <dbReference type="ARBA" id="ARBA00022839"/>
    </source>
</evidence>
<evidence type="ECO:0000259" key="18">
    <source>
        <dbReference type="PROSITE" id="PS51217"/>
    </source>
</evidence>
<dbReference type="GO" id="GO:0005829">
    <property type="term" value="C:cytosol"/>
    <property type="evidence" value="ECO:0007669"/>
    <property type="project" value="TreeGrafter"/>
</dbReference>
<keyword evidence="3" id="KW-0227">DNA damage</keyword>
<dbReference type="InterPro" id="IPR014017">
    <property type="entry name" value="DNA_helicase_UvrD-like_C"/>
</dbReference>
<feature type="domain" description="UvrD-like helicase ATP-binding" evidence="17">
    <location>
        <begin position="2"/>
        <end position="485"/>
    </location>
</feature>